<keyword evidence="1" id="KW-0378">Hydrolase</keyword>
<protein>
    <submittedName>
        <fullName evidence="1">Putative protease</fullName>
    </submittedName>
</protein>
<accession>A0A4R1K3D1</accession>
<dbReference type="RefSeq" id="WP_131911565.1">
    <property type="nucleotide sequence ID" value="NZ_OU594967.1"/>
</dbReference>
<dbReference type="GO" id="GO:0006508">
    <property type="term" value="P:proteolysis"/>
    <property type="evidence" value="ECO:0007669"/>
    <property type="project" value="UniProtKB-KW"/>
</dbReference>
<dbReference type="OrthoDB" id="9807498at2"/>
<dbReference type="PANTHER" id="PTHR30217">
    <property type="entry name" value="PEPTIDASE U32 FAMILY"/>
    <property type="match status" value="1"/>
</dbReference>
<dbReference type="EMBL" id="SMGD01000011">
    <property type="protein sequence ID" value="TCK58598.1"/>
    <property type="molecule type" value="Genomic_DNA"/>
</dbReference>
<dbReference type="Pfam" id="PF01136">
    <property type="entry name" value="Peptidase_U32"/>
    <property type="match status" value="2"/>
</dbReference>
<dbReference type="GO" id="GO:0008233">
    <property type="term" value="F:peptidase activity"/>
    <property type="evidence" value="ECO:0007669"/>
    <property type="project" value="UniProtKB-KW"/>
</dbReference>
<keyword evidence="2" id="KW-1185">Reference proteome</keyword>
<dbReference type="InterPro" id="IPR001539">
    <property type="entry name" value="Peptidase_U32"/>
</dbReference>
<proteinExistence type="predicted"/>
<dbReference type="InterPro" id="IPR051454">
    <property type="entry name" value="RNA/ubiquinone_mod_enzymes"/>
</dbReference>
<dbReference type="Proteomes" id="UP000295565">
    <property type="component" value="Unassembled WGS sequence"/>
</dbReference>
<dbReference type="AlphaFoldDB" id="A0A4R1K3D1"/>
<comment type="caution">
    <text evidence="1">The sequence shown here is derived from an EMBL/GenBank/DDBJ whole genome shotgun (WGS) entry which is preliminary data.</text>
</comment>
<gene>
    <name evidence="1" type="ORF">EV690_0729</name>
</gene>
<reference evidence="1 2" key="1">
    <citation type="submission" date="2019-03" db="EMBL/GenBank/DDBJ databases">
        <title>Genomic Encyclopedia of Type Strains, Phase IV (KMG-IV): sequencing the most valuable type-strain genomes for metagenomic binning, comparative biology and taxonomic classification.</title>
        <authorList>
            <person name="Goeker M."/>
        </authorList>
    </citation>
    <scope>NUCLEOTIDE SEQUENCE [LARGE SCALE GENOMIC DNA]</scope>
    <source>
        <strain evidence="1 2">DSM 18577</strain>
    </source>
</reference>
<keyword evidence="1" id="KW-0645">Protease</keyword>
<dbReference type="PANTHER" id="PTHR30217:SF10">
    <property type="entry name" value="23S RRNA 5-HYDROXYCYTIDINE C2501 SYNTHASE"/>
    <property type="match status" value="1"/>
</dbReference>
<sequence>MSCSQFELLAPGGDLESIKAAIVAGADAIYCGLERFNARSKASNLSFDELKIVLAMAHRHDCKVYLTLNIILLESEIRAVVRLLNKLVHTNLDGIIIQDLGLGYILKTYFPMLEVHGSTQLNTHNEGQLDFLANLGVHRVNLSRELDLAQITSLSEYGKNLNIQTEVFVHGSHCIGFSGLCYISSARNGASGNRGRCSQPCRDRYQTTQVGVNFPLNLKDISVFDKFDQLAHSGVYSLKIEGRMKQSHYVYNVVEKWREQIDHFEANEPLSCDLTPLYQVFNRDFSAGYLNGEISKLMYIDDPRNHAPYYFAAQAQAVTEDERYQIKRQVYDDNTQIIQAMQTQIQRLEHQQYEPERKRHKIADIRVPVIKRDYSRKIESPRLNILISQIQEIETYADIDAALYYQLPNALYSRVEQLIELFKTHTMLIPWFPAVLMAQDYSAAKRFLSEVQPAFIVTDNSGVGMFAKTLAIDWIAGPQMNLSNSYALLCLQQEYGCSGGFISSEISARQMKTIAATNEFRLCFNIYHPLNLLTSRQCLFQRTIGCRKKQITRSCLPKCQKHADIINLNTQAYIIDKQPGEYNCLYHPYHYLNLALFDEVDHLYSDLFIDLRNIQTQTQLKIDKHELAQQFAAFCDDQQRDKARHILSNSVTPTTHAQFINGL</sequence>
<name>A0A4R1K3D1_9GAMM</name>
<evidence type="ECO:0000313" key="2">
    <source>
        <dbReference type="Proteomes" id="UP000295565"/>
    </source>
</evidence>
<evidence type="ECO:0000313" key="1">
    <source>
        <dbReference type="EMBL" id="TCK58598.1"/>
    </source>
</evidence>
<organism evidence="1 2">
    <name type="scientific">Celerinatantimonas diazotrophica</name>
    <dbReference type="NCBI Taxonomy" id="412034"/>
    <lineage>
        <taxon>Bacteria</taxon>
        <taxon>Pseudomonadati</taxon>
        <taxon>Pseudomonadota</taxon>
        <taxon>Gammaproteobacteria</taxon>
        <taxon>Celerinatantimonadaceae</taxon>
        <taxon>Celerinatantimonas</taxon>
    </lineage>
</organism>